<evidence type="ECO:0000313" key="12">
    <source>
        <dbReference type="Proteomes" id="UP001183615"/>
    </source>
</evidence>
<protein>
    <submittedName>
        <fullName evidence="11">MFS transporter</fullName>
    </submittedName>
</protein>
<feature type="transmembrane region" description="Helical" evidence="9">
    <location>
        <begin position="315"/>
        <end position="335"/>
    </location>
</feature>
<proteinExistence type="predicted"/>
<keyword evidence="5 9" id="KW-1133">Transmembrane helix</keyword>
<evidence type="ECO:0000256" key="7">
    <source>
        <dbReference type="ARBA" id="ARBA00023251"/>
    </source>
</evidence>
<keyword evidence="7" id="KW-0046">Antibiotic resistance</keyword>
<evidence type="ECO:0000256" key="8">
    <source>
        <dbReference type="SAM" id="MobiDB-lite"/>
    </source>
</evidence>
<reference evidence="12" key="1">
    <citation type="submission" date="2023-07" db="EMBL/GenBank/DDBJ databases">
        <title>30 novel species of actinomycetes from the DSMZ collection.</title>
        <authorList>
            <person name="Nouioui I."/>
        </authorList>
    </citation>
    <scope>NUCLEOTIDE SEQUENCE [LARGE SCALE GENOMIC DNA]</scope>
    <source>
        <strain evidence="12">DSM 41886</strain>
    </source>
</reference>
<keyword evidence="4 9" id="KW-0812">Transmembrane</keyword>
<dbReference type="Proteomes" id="UP001183615">
    <property type="component" value="Unassembled WGS sequence"/>
</dbReference>
<dbReference type="EMBL" id="JAVREV010000021">
    <property type="protein sequence ID" value="MDT0446653.1"/>
    <property type="molecule type" value="Genomic_DNA"/>
</dbReference>
<feature type="transmembrane region" description="Helical" evidence="9">
    <location>
        <begin position="443"/>
        <end position="465"/>
    </location>
</feature>
<feature type="transmembrane region" description="Helical" evidence="9">
    <location>
        <begin position="175"/>
        <end position="195"/>
    </location>
</feature>
<keyword evidence="12" id="KW-1185">Reference proteome</keyword>
<dbReference type="PANTHER" id="PTHR42718">
    <property type="entry name" value="MAJOR FACILITATOR SUPERFAMILY MULTIDRUG TRANSPORTER MFSC"/>
    <property type="match status" value="1"/>
</dbReference>
<evidence type="ECO:0000256" key="5">
    <source>
        <dbReference type="ARBA" id="ARBA00022989"/>
    </source>
</evidence>
<dbReference type="PROSITE" id="PS00216">
    <property type="entry name" value="SUGAR_TRANSPORT_1"/>
    <property type="match status" value="1"/>
</dbReference>
<feature type="region of interest" description="Disordered" evidence="8">
    <location>
        <begin position="473"/>
        <end position="492"/>
    </location>
</feature>
<evidence type="ECO:0000259" key="10">
    <source>
        <dbReference type="PROSITE" id="PS50850"/>
    </source>
</evidence>
<keyword evidence="3" id="KW-1003">Cell membrane</keyword>
<dbReference type="Pfam" id="PF07690">
    <property type="entry name" value="MFS_1"/>
    <property type="match status" value="1"/>
</dbReference>
<feature type="transmembrane region" description="Helical" evidence="9">
    <location>
        <begin position="147"/>
        <end position="169"/>
    </location>
</feature>
<dbReference type="PRINTS" id="PR01036">
    <property type="entry name" value="TCRTETB"/>
</dbReference>
<feature type="transmembrane region" description="Helical" evidence="9">
    <location>
        <begin position="87"/>
        <end position="104"/>
    </location>
</feature>
<dbReference type="Gene3D" id="1.20.1250.20">
    <property type="entry name" value="MFS general substrate transporter like domains"/>
    <property type="match status" value="1"/>
</dbReference>
<evidence type="ECO:0000256" key="2">
    <source>
        <dbReference type="ARBA" id="ARBA00022448"/>
    </source>
</evidence>
<dbReference type="SUPFAM" id="SSF103473">
    <property type="entry name" value="MFS general substrate transporter"/>
    <property type="match status" value="1"/>
</dbReference>
<sequence>MAQVNDRAATGGAIDSRKGFALAVLCAAMFLDALDTSVVGVALPSIQEDLGLSNTSLQWVVSAYTVAFGGFLLFGGRAADLLGRRRTFLIAMGLFAAASLAGSLVSEGPLLVASRIVKGLAAAFTAPAALSIITTTYREGAERNRAIAIYGATAASGYSLGLVLSGLLTTADWRLVFFVPSVLAAAVMIATPFALKADRPSGERRSYDAGGTILVTAGALLLVFGLVQIPHDGLFSATTLLPLGGAVLLLILFVIVENRHPDPAVPLRLFRSWTRSSANVLALAFASSSIGWAFAATLYLQEFLGHSALRTGIELLPYGLTVVVVANFVTGRLVSAIGIRSVAVLGMTAQTLGIGLWIAVGADARYALILMPGLILHGIGNGLTFSTMNIAGVSGVKDEEQGIASGMIIASFQIGSGIGAAAISGVLTAATNGTSDAARVDGFQVSFLTATIFGVVGILISWLGLRTSTPKAAAPATEAEARPEAAASPTPS</sequence>
<feature type="transmembrane region" description="Helical" evidence="9">
    <location>
        <begin position="366"/>
        <end position="391"/>
    </location>
</feature>
<keyword evidence="2" id="KW-0813">Transport</keyword>
<dbReference type="PANTHER" id="PTHR42718:SF46">
    <property type="entry name" value="BLR6921 PROTEIN"/>
    <property type="match status" value="1"/>
</dbReference>
<evidence type="ECO:0000256" key="3">
    <source>
        <dbReference type="ARBA" id="ARBA00022475"/>
    </source>
</evidence>
<dbReference type="InterPro" id="IPR011701">
    <property type="entry name" value="MFS"/>
</dbReference>
<feature type="transmembrane region" description="Helical" evidence="9">
    <location>
        <begin position="277"/>
        <end position="295"/>
    </location>
</feature>
<comment type="subcellular location">
    <subcellularLocation>
        <location evidence="1">Cell membrane</location>
        <topology evidence="1">Multi-pass membrane protein</topology>
    </subcellularLocation>
</comment>
<evidence type="ECO:0000313" key="11">
    <source>
        <dbReference type="EMBL" id="MDT0446653.1"/>
    </source>
</evidence>
<accession>A0ABU2SCI4</accession>
<dbReference type="CDD" id="cd17321">
    <property type="entry name" value="MFS_MMR_MDR_like"/>
    <property type="match status" value="1"/>
</dbReference>
<feature type="transmembrane region" description="Helical" evidence="9">
    <location>
        <begin position="20"/>
        <end position="44"/>
    </location>
</feature>
<name>A0ABU2SCI4_9ACTN</name>
<evidence type="ECO:0000256" key="6">
    <source>
        <dbReference type="ARBA" id="ARBA00023136"/>
    </source>
</evidence>
<gene>
    <name evidence="11" type="ORF">RM779_29255</name>
</gene>
<keyword evidence="6 9" id="KW-0472">Membrane</keyword>
<feature type="transmembrane region" description="Helical" evidence="9">
    <location>
        <begin position="116"/>
        <end position="135"/>
    </location>
</feature>
<feature type="transmembrane region" description="Helical" evidence="9">
    <location>
        <begin position="233"/>
        <end position="256"/>
    </location>
</feature>
<dbReference type="RefSeq" id="WP_311620805.1">
    <property type="nucleotide sequence ID" value="NZ_JAVREV010000021.1"/>
</dbReference>
<feature type="domain" description="Major facilitator superfamily (MFS) profile" evidence="10">
    <location>
        <begin position="21"/>
        <end position="469"/>
    </location>
</feature>
<dbReference type="Gene3D" id="1.20.1720.10">
    <property type="entry name" value="Multidrug resistance protein D"/>
    <property type="match status" value="1"/>
</dbReference>
<dbReference type="InterPro" id="IPR036259">
    <property type="entry name" value="MFS_trans_sf"/>
</dbReference>
<evidence type="ECO:0000256" key="1">
    <source>
        <dbReference type="ARBA" id="ARBA00004651"/>
    </source>
</evidence>
<dbReference type="PROSITE" id="PS50850">
    <property type="entry name" value="MFS"/>
    <property type="match status" value="1"/>
</dbReference>
<dbReference type="InterPro" id="IPR020846">
    <property type="entry name" value="MFS_dom"/>
</dbReference>
<organism evidence="11 12">
    <name type="scientific">Streptomyces johnsoniae</name>
    <dbReference type="NCBI Taxonomy" id="3075532"/>
    <lineage>
        <taxon>Bacteria</taxon>
        <taxon>Bacillati</taxon>
        <taxon>Actinomycetota</taxon>
        <taxon>Actinomycetes</taxon>
        <taxon>Kitasatosporales</taxon>
        <taxon>Streptomycetaceae</taxon>
        <taxon>Streptomyces</taxon>
    </lineage>
</organism>
<feature type="transmembrane region" description="Helical" evidence="9">
    <location>
        <begin position="403"/>
        <end position="423"/>
    </location>
</feature>
<feature type="transmembrane region" description="Helical" evidence="9">
    <location>
        <begin position="56"/>
        <end position="75"/>
    </location>
</feature>
<evidence type="ECO:0000256" key="9">
    <source>
        <dbReference type="SAM" id="Phobius"/>
    </source>
</evidence>
<comment type="caution">
    <text evidence="11">The sequence shown here is derived from an EMBL/GenBank/DDBJ whole genome shotgun (WGS) entry which is preliminary data.</text>
</comment>
<dbReference type="InterPro" id="IPR005829">
    <property type="entry name" value="Sugar_transporter_CS"/>
</dbReference>
<feature type="transmembrane region" description="Helical" evidence="9">
    <location>
        <begin position="342"/>
        <end position="360"/>
    </location>
</feature>
<feature type="transmembrane region" description="Helical" evidence="9">
    <location>
        <begin position="207"/>
        <end position="227"/>
    </location>
</feature>
<evidence type="ECO:0000256" key="4">
    <source>
        <dbReference type="ARBA" id="ARBA00022692"/>
    </source>
</evidence>